<dbReference type="OrthoDB" id="5965083at2759"/>
<comment type="similarity">
    <text evidence="2">Belongs to the JIP scaffold family.</text>
</comment>
<dbReference type="KEGG" id="lcf:108902270"/>
<feature type="region of interest" description="Disordered" evidence="6">
    <location>
        <begin position="402"/>
        <end position="434"/>
    </location>
</feature>
<accession>A0A4W6F0N3</accession>
<evidence type="ECO:0000313" key="8">
    <source>
        <dbReference type="Ensembl" id="ENSLCAP00010044918.1"/>
    </source>
</evidence>
<proteinExistence type="inferred from homology"/>
<dbReference type="CDD" id="cd01212">
    <property type="entry name" value="PTB_JIP"/>
    <property type="match status" value="1"/>
</dbReference>
<dbReference type="AlphaFoldDB" id="A0A4W6F0N3"/>
<protein>
    <submittedName>
        <fullName evidence="10">C-Jun-amino-terminal kinase-interacting protein 1</fullName>
    </submittedName>
    <submittedName>
        <fullName evidence="8">Mitogen-activated protein kinase 8 interacting protein 1a</fullName>
    </submittedName>
</protein>
<dbReference type="PANTHER" id="PTHR47437">
    <property type="entry name" value="JNK-INTERACTING PROTEIN 1-LIKE PROTEIN"/>
    <property type="match status" value="1"/>
</dbReference>
<reference evidence="9" key="1">
    <citation type="submission" date="2015-09" db="EMBL/GenBank/DDBJ databases">
        <authorList>
            <person name="Sai Rama Sridatta P."/>
        </authorList>
    </citation>
    <scope>NUCLEOTIDE SEQUENCE [LARGE SCALE GENOMIC DNA]</scope>
</reference>
<dbReference type="InParanoid" id="A0A4W6F0N3"/>
<dbReference type="SUPFAM" id="SSF50044">
    <property type="entry name" value="SH3-domain"/>
    <property type="match status" value="1"/>
</dbReference>
<dbReference type="SMART" id="SM00326">
    <property type="entry name" value="SH3"/>
    <property type="match status" value="1"/>
</dbReference>
<feature type="compositionally biased region" description="Polar residues" evidence="6">
    <location>
        <begin position="105"/>
        <end position="118"/>
    </location>
</feature>
<dbReference type="InterPro" id="IPR047178">
    <property type="entry name" value="JIP1_scaffold"/>
</dbReference>
<keyword evidence="9" id="KW-1185">Reference proteome</keyword>
<dbReference type="InterPro" id="IPR001452">
    <property type="entry name" value="SH3_domain"/>
</dbReference>
<dbReference type="FunFam" id="2.30.30.40:FF:000032">
    <property type="entry name" value="Putative C-Jun-amino-terminal kinase-interacting protein 2"/>
    <property type="match status" value="1"/>
</dbReference>
<evidence type="ECO:0000256" key="4">
    <source>
        <dbReference type="ARBA" id="ARBA00022490"/>
    </source>
</evidence>
<feature type="compositionally biased region" description="Gly residues" evidence="6">
    <location>
        <begin position="195"/>
        <end position="207"/>
    </location>
</feature>
<feature type="compositionally biased region" description="Polar residues" evidence="6">
    <location>
        <begin position="256"/>
        <end position="273"/>
    </location>
</feature>
<dbReference type="Gene3D" id="2.30.30.40">
    <property type="entry name" value="SH3 Domains"/>
    <property type="match status" value="1"/>
</dbReference>
<feature type="compositionally biased region" description="Basic and acidic residues" evidence="6">
    <location>
        <begin position="234"/>
        <end position="249"/>
    </location>
</feature>
<feature type="region of interest" description="Disordered" evidence="6">
    <location>
        <begin position="1"/>
        <end position="213"/>
    </location>
</feature>
<dbReference type="InterPro" id="IPR006020">
    <property type="entry name" value="PTB/PI_dom"/>
</dbReference>
<evidence type="ECO:0000256" key="6">
    <source>
        <dbReference type="SAM" id="MobiDB-lite"/>
    </source>
</evidence>
<evidence type="ECO:0000313" key="10">
    <source>
        <dbReference type="RefSeq" id="XP_050929602.1"/>
    </source>
</evidence>
<dbReference type="GO" id="GO:0007254">
    <property type="term" value="P:JNK cascade"/>
    <property type="evidence" value="ECO:0007669"/>
    <property type="project" value="TreeGrafter"/>
</dbReference>
<dbReference type="PROSITE" id="PS50002">
    <property type="entry name" value="SH3"/>
    <property type="match status" value="1"/>
</dbReference>
<keyword evidence="3 5" id="KW-0728">SH3 domain</keyword>
<evidence type="ECO:0000313" key="9">
    <source>
        <dbReference type="Proteomes" id="UP000314980"/>
    </source>
</evidence>
<feature type="compositionally biased region" description="Polar residues" evidence="6">
    <location>
        <begin position="20"/>
        <end position="32"/>
    </location>
</feature>
<feature type="domain" description="SH3" evidence="7">
    <location>
        <begin position="452"/>
        <end position="513"/>
    </location>
</feature>
<dbReference type="PANTHER" id="PTHR47437:SF3">
    <property type="entry name" value="C-JUN-AMINO-TERMINAL KINASE-INTERACTING PROTEIN 1"/>
    <property type="match status" value="1"/>
</dbReference>
<dbReference type="GO" id="GO:0005737">
    <property type="term" value="C:cytoplasm"/>
    <property type="evidence" value="ECO:0007669"/>
    <property type="project" value="UniProtKB-SubCell"/>
</dbReference>
<dbReference type="GeneTree" id="ENSGT00940000157089"/>
<keyword evidence="10" id="KW-0418">Kinase</keyword>
<reference evidence="8" key="3">
    <citation type="submission" date="2025-05" db="UniProtKB">
        <authorList>
            <consortium name="Ensembl"/>
        </authorList>
    </citation>
    <scope>IDENTIFICATION</scope>
</reference>
<dbReference type="InterPro" id="IPR011993">
    <property type="entry name" value="PH-like_dom_sf"/>
</dbReference>
<dbReference type="Proteomes" id="UP000694890">
    <property type="component" value="Linkage group LG10"/>
</dbReference>
<evidence type="ECO:0000256" key="2">
    <source>
        <dbReference type="ARBA" id="ARBA00009866"/>
    </source>
</evidence>
<dbReference type="Gene3D" id="2.30.29.30">
    <property type="entry name" value="Pleckstrin-homology domain (PH domain)/Phosphotyrosine-binding domain (PTB)"/>
    <property type="match status" value="1"/>
</dbReference>
<dbReference type="GO" id="GO:0016301">
    <property type="term" value="F:kinase activity"/>
    <property type="evidence" value="ECO:0007669"/>
    <property type="project" value="UniProtKB-KW"/>
</dbReference>
<dbReference type="Pfam" id="PF14604">
    <property type="entry name" value="SH3_9"/>
    <property type="match status" value="1"/>
</dbReference>
<dbReference type="GO" id="GO:0046328">
    <property type="term" value="P:regulation of JNK cascade"/>
    <property type="evidence" value="ECO:0007669"/>
    <property type="project" value="InterPro"/>
</dbReference>
<dbReference type="Pfam" id="PF00640">
    <property type="entry name" value="PID"/>
    <property type="match status" value="1"/>
</dbReference>
<feature type="compositionally biased region" description="Basic and acidic residues" evidence="6">
    <location>
        <begin position="136"/>
        <end position="194"/>
    </location>
</feature>
<comment type="subcellular location">
    <subcellularLocation>
        <location evidence="1">Cytoplasm</location>
    </subcellularLocation>
</comment>
<keyword evidence="4" id="KW-0963">Cytoplasm</keyword>
<name>A0A4W6F0N3_LATCA</name>
<sequence length="669" mass="73378">MDKYRPKRPTTLALFPQLPQAGTQDSINNNSLGKKDSWKDSHSSSPHITGDLTPDIQPKAEDKVRHGTHRSAPKPPTASEAHSKAQSQAAATAGETRARLREKQTSGAPHTLTSSTLRSQRRGGGGRGGGKGATAMKERSLGDIRAKDGVTAGKEERRGGRLCAESKGKEKERNGHQRAREANGLKSRGADGKGKVGGKGGSRGGGSKPNNILSNQEVYLTAMVVPRTPVALRNQDKTQDQGQSHDRTQDNPLILSRSSSEGGSNRMSLSSDTEGPPPGPLHPSLSHRTNPDISEEEGEGDPTPCLNIQNGPTHFLAGDEKTEMDRTNSEVDAGGGKVDSNTEVVGTKSFTQGECVTARTVPKSEATAGLNYDSVKYTLVVDEHAQLELVNLKDCFHPYNEHNDDSDAETVYQSANEDEDPEYEEERKKREGARKQGAESFGVFSCVLDGVEKQQSHRAVYRFVPRHADELYLETDDPVLMLNQSEDLWCQGYNMRTGATGIFPAFYTVKVAKDINQVQKDGWMEQFLVRFLGSVQVPIHKGNDVLCAAMQKVACNRRLAGQPPSACVLEVSVRGVKINVQDQCHSAHRGDQCFHFFQLKNISFCGCHPKHSKYFGFITKHPDQQRFACHVMMSDTTLHPLAESVGRAFQQYYKEHIGYSCPTEDIFIE</sequence>
<dbReference type="SMART" id="SM00462">
    <property type="entry name" value="PTB"/>
    <property type="match status" value="1"/>
</dbReference>
<feature type="compositionally biased region" description="Basic and acidic residues" evidence="6">
    <location>
        <begin position="33"/>
        <end position="42"/>
    </location>
</feature>
<dbReference type="GO" id="GO:0008432">
    <property type="term" value="F:JUN kinase binding"/>
    <property type="evidence" value="ECO:0007669"/>
    <property type="project" value="TreeGrafter"/>
</dbReference>
<evidence type="ECO:0000256" key="3">
    <source>
        <dbReference type="ARBA" id="ARBA00022443"/>
    </source>
</evidence>
<gene>
    <name evidence="8 10" type="primary">LOC108902270</name>
</gene>
<dbReference type="RefSeq" id="XP_050929602.1">
    <property type="nucleotide sequence ID" value="XM_051073645.1"/>
</dbReference>
<feature type="compositionally biased region" description="Gly residues" evidence="6">
    <location>
        <begin position="122"/>
        <end position="132"/>
    </location>
</feature>
<dbReference type="InterPro" id="IPR036028">
    <property type="entry name" value="SH3-like_dom_sf"/>
</dbReference>
<dbReference type="SUPFAM" id="SSF50729">
    <property type="entry name" value="PH domain-like"/>
    <property type="match status" value="1"/>
</dbReference>
<keyword evidence="10" id="KW-0808">Transferase</keyword>
<dbReference type="Proteomes" id="UP000314980">
    <property type="component" value="Unassembled WGS sequence"/>
</dbReference>
<dbReference type="GO" id="GO:0005078">
    <property type="term" value="F:MAP-kinase scaffold activity"/>
    <property type="evidence" value="ECO:0007669"/>
    <property type="project" value="TreeGrafter"/>
</dbReference>
<organism evidence="8 9">
    <name type="scientific">Lates calcarifer</name>
    <name type="common">Barramundi</name>
    <name type="synonym">Holocentrus calcarifer</name>
    <dbReference type="NCBI Taxonomy" id="8187"/>
    <lineage>
        <taxon>Eukaryota</taxon>
        <taxon>Metazoa</taxon>
        <taxon>Chordata</taxon>
        <taxon>Craniata</taxon>
        <taxon>Vertebrata</taxon>
        <taxon>Euteleostomi</taxon>
        <taxon>Actinopterygii</taxon>
        <taxon>Neopterygii</taxon>
        <taxon>Teleostei</taxon>
        <taxon>Neoteleostei</taxon>
        <taxon>Acanthomorphata</taxon>
        <taxon>Carangaria</taxon>
        <taxon>Carangaria incertae sedis</taxon>
        <taxon>Centropomidae</taxon>
        <taxon>Lates</taxon>
    </lineage>
</organism>
<feature type="compositionally biased region" description="Basic and acidic residues" evidence="6">
    <location>
        <begin position="425"/>
        <end position="434"/>
    </location>
</feature>
<dbReference type="Ensembl" id="ENSLCAT00010046023.1">
    <property type="protein sequence ID" value="ENSLCAP00010044918.1"/>
    <property type="gene ID" value="ENSLCAG00010020873.1"/>
</dbReference>
<dbReference type="STRING" id="8187.ENSLCAP00010044918"/>
<evidence type="ECO:0000256" key="1">
    <source>
        <dbReference type="ARBA" id="ARBA00004496"/>
    </source>
</evidence>
<evidence type="ECO:0000259" key="7">
    <source>
        <dbReference type="PROSITE" id="PS50002"/>
    </source>
</evidence>
<feature type="region of interest" description="Disordered" evidence="6">
    <location>
        <begin position="230"/>
        <end position="315"/>
    </location>
</feature>
<reference evidence="10" key="2">
    <citation type="submission" date="2025-04" db="UniProtKB">
        <authorList>
            <consortium name="RefSeq"/>
        </authorList>
    </citation>
    <scope>IDENTIFICATION</scope>
    <source>
        <tissue evidence="10">Brain</tissue>
    </source>
</reference>
<dbReference type="GeneID" id="108902270"/>
<evidence type="ECO:0000256" key="5">
    <source>
        <dbReference type="PROSITE-ProRule" id="PRU00192"/>
    </source>
</evidence>